<accession>A0A8T4HBF7</accession>
<evidence type="ECO:0000313" key="2">
    <source>
        <dbReference type="Proteomes" id="UP000679691"/>
    </source>
</evidence>
<dbReference type="InterPro" id="IPR025348">
    <property type="entry name" value="DUF4252"/>
</dbReference>
<dbReference type="AlphaFoldDB" id="A0A8T4HBF7"/>
<dbReference type="RefSeq" id="WP_353547263.1">
    <property type="nucleotide sequence ID" value="NZ_JAGKSB010000010.1"/>
</dbReference>
<dbReference type="Proteomes" id="UP000679691">
    <property type="component" value="Unassembled WGS sequence"/>
</dbReference>
<protein>
    <submittedName>
        <fullName evidence="1">DUF4252 domain-containing protein</fullName>
    </submittedName>
</protein>
<evidence type="ECO:0000313" key="1">
    <source>
        <dbReference type="EMBL" id="MBP3943763.1"/>
    </source>
</evidence>
<dbReference type="EMBL" id="JAGKSB010000010">
    <property type="protein sequence ID" value="MBP3943763.1"/>
    <property type="molecule type" value="Genomic_DNA"/>
</dbReference>
<dbReference type="PROSITE" id="PS51257">
    <property type="entry name" value="PROKAR_LIPOPROTEIN"/>
    <property type="match status" value="1"/>
</dbReference>
<keyword evidence="2" id="KW-1185">Reference proteome</keyword>
<name>A0A8T4HBF7_9SPHI</name>
<sequence length="187" mass="20953">MKNLLKIVSAFTLLIFMQSCVIKGGPNMKFAKTKDLPKGVEIVSINVPRILVKAVILSKIKSLKKEDPIAAAALKKIKSIKIMTISGTEKSNLYNSFNSYLSTNNFQELISLQHDGSDITINTKSVNSRIKNVLLGIKDDDDYVFVDLKTNFNMDEINKLITHYEEVERNASAEKKSAKVEEENLTN</sequence>
<reference evidence="1" key="1">
    <citation type="submission" date="2021-03" db="EMBL/GenBank/DDBJ databases">
        <authorList>
            <person name="Lu T."/>
            <person name="Wang Q."/>
            <person name="Han X."/>
        </authorList>
    </citation>
    <scope>NUCLEOTIDE SEQUENCE</scope>
    <source>
        <strain evidence="1">WQ 2009</strain>
    </source>
</reference>
<comment type="caution">
    <text evidence="1">The sequence shown here is derived from an EMBL/GenBank/DDBJ whole genome shotgun (WGS) entry which is preliminary data.</text>
</comment>
<proteinExistence type="predicted"/>
<organism evidence="1 2">
    <name type="scientific">Rhinopithecimicrobium faecis</name>
    <dbReference type="NCBI Taxonomy" id="2820698"/>
    <lineage>
        <taxon>Bacteria</taxon>
        <taxon>Pseudomonadati</taxon>
        <taxon>Bacteroidota</taxon>
        <taxon>Sphingobacteriia</taxon>
        <taxon>Sphingobacteriales</taxon>
        <taxon>Sphingobacteriaceae</taxon>
        <taxon>Rhinopithecimicrobium</taxon>
    </lineage>
</organism>
<gene>
    <name evidence="1" type="ORF">J5U18_09330</name>
</gene>
<dbReference type="Pfam" id="PF14060">
    <property type="entry name" value="DUF4252"/>
    <property type="match status" value="1"/>
</dbReference>